<keyword evidence="3" id="KW-1185">Reference proteome</keyword>
<name>A0A2J6Q1H1_9HELO</name>
<accession>A0A2J6Q1H1</accession>
<dbReference type="AlphaFoldDB" id="A0A2J6Q1H1"/>
<feature type="compositionally biased region" description="Low complexity" evidence="1">
    <location>
        <begin position="84"/>
        <end position="93"/>
    </location>
</feature>
<evidence type="ECO:0000313" key="3">
    <source>
        <dbReference type="Proteomes" id="UP000235672"/>
    </source>
</evidence>
<dbReference type="Proteomes" id="UP000235672">
    <property type="component" value="Unassembled WGS sequence"/>
</dbReference>
<feature type="compositionally biased region" description="Polar residues" evidence="1">
    <location>
        <begin position="68"/>
        <end position="83"/>
    </location>
</feature>
<feature type="region of interest" description="Disordered" evidence="1">
    <location>
        <begin position="118"/>
        <end position="167"/>
    </location>
</feature>
<protein>
    <submittedName>
        <fullName evidence="2">Uncharacterized protein</fullName>
    </submittedName>
</protein>
<evidence type="ECO:0000256" key="1">
    <source>
        <dbReference type="SAM" id="MobiDB-lite"/>
    </source>
</evidence>
<feature type="compositionally biased region" description="Polar residues" evidence="1">
    <location>
        <begin position="36"/>
        <end position="45"/>
    </location>
</feature>
<proteinExistence type="predicted"/>
<organism evidence="2 3">
    <name type="scientific">Hyaloscypha hepaticicola</name>
    <dbReference type="NCBI Taxonomy" id="2082293"/>
    <lineage>
        <taxon>Eukaryota</taxon>
        <taxon>Fungi</taxon>
        <taxon>Dikarya</taxon>
        <taxon>Ascomycota</taxon>
        <taxon>Pezizomycotina</taxon>
        <taxon>Leotiomycetes</taxon>
        <taxon>Helotiales</taxon>
        <taxon>Hyaloscyphaceae</taxon>
        <taxon>Hyaloscypha</taxon>
    </lineage>
</organism>
<reference evidence="2 3" key="1">
    <citation type="submission" date="2016-05" db="EMBL/GenBank/DDBJ databases">
        <title>A degradative enzymes factory behind the ericoid mycorrhizal symbiosis.</title>
        <authorList>
            <consortium name="DOE Joint Genome Institute"/>
            <person name="Martino E."/>
            <person name="Morin E."/>
            <person name="Grelet G."/>
            <person name="Kuo A."/>
            <person name="Kohler A."/>
            <person name="Daghino S."/>
            <person name="Barry K."/>
            <person name="Choi C."/>
            <person name="Cichocki N."/>
            <person name="Clum A."/>
            <person name="Copeland A."/>
            <person name="Hainaut M."/>
            <person name="Haridas S."/>
            <person name="Labutti K."/>
            <person name="Lindquist E."/>
            <person name="Lipzen A."/>
            <person name="Khouja H.-R."/>
            <person name="Murat C."/>
            <person name="Ohm R."/>
            <person name="Olson A."/>
            <person name="Spatafora J."/>
            <person name="Veneault-Fourrey C."/>
            <person name="Henrissat B."/>
            <person name="Grigoriev I."/>
            <person name="Martin F."/>
            <person name="Perotto S."/>
        </authorList>
    </citation>
    <scope>NUCLEOTIDE SEQUENCE [LARGE SCALE GENOMIC DNA]</scope>
    <source>
        <strain evidence="2 3">UAMH 7357</strain>
    </source>
</reference>
<feature type="region of interest" description="Disordered" evidence="1">
    <location>
        <begin position="36"/>
        <end position="93"/>
    </location>
</feature>
<dbReference type="EMBL" id="KZ613486">
    <property type="protein sequence ID" value="PMD20115.1"/>
    <property type="molecule type" value="Genomic_DNA"/>
</dbReference>
<gene>
    <name evidence="2" type="ORF">NA56DRAFT_704919</name>
</gene>
<evidence type="ECO:0000313" key="2">
    <source>
        <dbReference type="EMBL" id="PMD20115.1"/>
    </source>
</evidence>
<sequence length="167" mass="17860">MSESTNRLLLLSRLPVEAATRRLLTSLCIPFCSPQKQPNQNQGSSILGGPWSEKLPRCSGAKKPAAITQPSAACTDGQDNTDFTSTSTSSSTSTLTLTLYRIVSISVPKLRSKAKAILNPRPERLSPEQTLQGQASAPIEEQSAGQLLHAPSELVVERHLPQSPTSA</sequence>